<organism evidence="1">
    <name type="scientific">marine metagenome</name>
    <dbReference type="NCBI Taxonomy" id="408172"/>
    <lineage>
        <taxon>unclassified sequences</taxon>
        <taxon>metagenomes</taxon>
        <taxon>ecological metagenomes</taxon>
    </lineage>
</organism>
<dbReference type="InterPro" id="IPR011990">
    <property type="entry name" value="TPR-like_helical_dom_sf"/>
</dbReference>
<dbReference type="SUPFAM" id="SSF48452">
    <property type="entry name" value="TPR-like"/>
    <property type="match status" value="1"/>
</dbReference>
<accession>A0A382KI99</accession>
<dbReference type="EMBL" id="UINC01080285">
    <property type="protein sequence ID" value="SVC23082.1"/>
    <property type="molecule type" value="Genomic_DNA"/>
</dbReference>
<proteinExistence type="predicted"/>
<gene>
    <name evidence="1" type="ORF">METZ01_LOCUS275936</name>
</gene>
<feature type="non-terminal residue" evidence="1">
    <location>
        <position position="320"/>
    </location>
</feature>
<dbReference type="Gene3D" id="1.25.40.10">
    <property type="entry name" value="Tetratricopeptide repeat domain"/>
    <property type="match status" value="1"/>
</dbReference>
<reference evidence="1" key="1">
    <citation type="submission" date="2018-05" db="EMBL/GenBank/DDBJ databases">
        <authorList>
            <person name="Lanie J.A."/>
            <person name="Ng W.-L."/>
            <person name="Kazmierczak K.M."/>
            <person name="Andrzejewski T.M."/>
            <person name="Davidsen T.M."/>
            <person name="Wayne K.J."/>
            <person name="Tettelin H."/>
            <person name="Glass J.I."/>
            <person name="Rusch D."/>
            <person name="Podicherti R."/>
            <person name="Tsui H.-C.T."/>
            <person name="Winkler M.E."/>
        </authorList>
    </citation>
    <scope>NUCLEOTIDE SEQUENCE</scope>
</reference>
<protein>
    <submittedName>
        <fullName evidence="1">Uncharacterized protein</fullName>
    </submittedName>
</protein>
<sequence>MSIQSRVWVLACVTGLTFHVGTLLAQVDDSPLEGRFLRNAARQESQGDLLGAESILMELMEARPTSTGGLFALERVLRAQSRIRDILPVVERYEEIDPEAAAPRILALRIYSELGARDELEAAADAWLNLSGSTPEAYREVSRALLNLVGPERALDALKRGRREMGEPSLFALEMGDLFRDMGLIEEAVLEWTEVIGKDGAQASAVLRRVGELEDDDKGLVKPMLDELGRQPTTAARLRAGTRIATEAGLVEDALRLGRAVLDDLSGQVRRGFLTALAKQAEDEDGAELALWAYEELREQAADQAETRALDHRISVTALV</sequence>
<dbReference type="AlphaFoldDB" id="A0A382KI99"/>
<evidence type="ECO:0000313" key="1">
    <source>
        <dbReference type="EMBL" id="SVC23082.1"/>
    </source>
</evidence>
<name>A0A382KI99_9ZZZZ</name>